<evidence type="ECO:0000256" key="2">
    <source>
        <dbReference type="ARBA" id="ARBA00022598"/>
    </source>
</evidence>
<dbReference type="Gene3D" id="3.40.50.720">
    <property type="entry name" value="NAD(P)-binding Rossmann-like Domain"/>
    <property type="match status" value="1"/>
</dbReference>
<dbReference type="GO" id="GO:0005739">
    <property type="term" value="C:mitochondrion"/>
    <property type="evidence" value="ECO:0007669"/>
    <property type="project" value="TreeGrafter"/>
</dbReference>
<dbReference type="GO" id="GO:0004775">
    <property type="term" value="F:succinate-CoA ligase (ADP-forming) activity"/>
    <property type="evidence" value="ECO:0007669"/>
    <property type="project" value="TreeGrafter"/>
</dbReference>
<dbReference type="Proteomes" id="UP001327957">
    <property type="component" value="Unassembled WGS sequence"/>
</dbReference>
<dbReference type="NCBIfam" id="NF005559">
    <property type="entry name" value="PRK07231.1"/>
    <property type="match status" value="1"/>
</dbReference>
<dbReference type="PRINTS" id="PR00080">
    <property type="entry name" value="SDRFAMILY"/>
</dbReference>
<dbReference type="GO" id="GO:0006104">
    <property type="term" value="P:succinyl-CoA metabolic process"/>
    <property type="evidence" value="ECO:0007669"/>
    <property type="project" value="TreeGrafter"/>
</dbReference>
<dbReference type="SUPFAM" id="SSF56059">
    <property type="entry name" value="Glutathione synthetase ATP-binding domain-like"/>
    <property type="match status" value="1"/>
</dbReference>
<proteinExistence type="predicted"/>
<dbReference type="SUPFAM" id="SSF51735">
    <property type="entry name" value="NAD(P)-binding Rossmann-fold domains"/>
    <property type="match status" value="1"/>
</dbReference>
<organism evidence="7 8">
    <name type="scientific">Colletotrichum tabaci</name>
    <dbReference type="NCBI Taxonomy" id="1209068"/>
    <lineage>
        <taxon>Eukaryota</taxon>
        <taxon>Fungi</taxon>
        <taxon>Dikarya</taxon>
        <taxon>Ascomycota</taxon>
        <taxon>Pezizomycotina</taxon>
        <taxon>Sordariomycetes</taxon>
        <taxon>Hypocreomycetidae</taxon>
        <taxon>Glomerellales</taxon>
        <taxon>Glomerellaceae</taxon>
        <taxon>Colletotrichum</taxon>
        <taxon>Colletotrichum destructivum species complex</taxon>
    </lineage>
</organism>
<evidence type="ECO:0000256" key="3">
    <source>
        <dbReference type="ARBA" id="ARBA00022741"/>
    </source>
</evidence>
<dbReference type="Gene3D" id="3.40.50.261">
    <property type="entry name" value="Succinyl-CoA synthetase domains"/>
    <property type="match status" value="1"/>
</dbReference>
<evidence type="ECO:0000259" key="5">
    <source>
        <dbReference type="Pfam" id="PF00549"/>
    </source>
</evidence>
<dbReference type="Pfam" id="PF00549">
    <property type="entry name" value="Ligase_CoA"/>
    <property type="match status" value="1"/>
</dbReference>
<evidence type="ECO:0000259" key="6">
    <source>
        <dbReference type="Pfam" id="PF08442"/>
    </source>
</evidence>
<evidence type="ECO:0000313" key="8">
    <source>
        <dbReference type="Proteomes" id="UP001327957"/>
    </source>
</evidence>
<dbReference type="Pfam" id="PF08442">
    <property type="entry name" value="ATP-grasp_2"/>
    <property type="match status" value="1"/>
</dbReference>
<dbReference type="InterPro" id="IPR002347">
    <property type="entry name" value="SDR_fam"/>
</dbReference>
<comment type="caution">
    <text evidence="7">The sequence shown here is derived from an EMBL/GenBank/DDBJ whole genome shotgun (WGS) entry which is preliminary data.</text>
</comment>
<evidence type="ECO:0000256" key="1">
    <source>
        <dbReference type="ARBA" id="ARBA00005064"/>
    </source>
</evidence>
<keyword evidence="8" id="KW-1185">Reference proteome</keyword>
<keyword evidence="2" id="KW-0436">Ligase</keyword>
<dbReference type="FunFam" id="3.40.50.261:FF:000001">
    <property type="entry name" value="Succinate--CoA ligase [ADP-forming] subunit beta"/>
    <property type="match status" value="1"/>
</dbReference>
<comment type="pathway">
    <text evidence="1">Carbohydrate metabolism; tricarboxylic acid cycle; succinate from succinyl-CoA (ligase route): step 1/1.</text>
</comment>
<protein>
    <submittedName>
        <fullName evidence="7">Uncharacterized protein</fullName>
    </submittedName>
</protein>
<dbReference type="SUPFAM" id="SSF52210">
    <property type="entry name" value="Succinyl-CoA synthetase domains"/>
    <property type="match status" value="1"/>
</dbReference>
<feature type="domain" description="ATP-grasp fold succinyl-CoA synthetase-type" evidence="6">
    <location>
        <begin position="278"/>
        <end position="421"/>
    </location>
</feature>
<evidence type="ECO:0000313" key="7">
    <source>
        <dbReference type="EMBL" id="KAK6217250.1"/>
    </source>
</evidence>
<feature type="domain" description="ATP-citrate synthase/succinyl-CoA ligase C-terminal" evidence="5">
    <location>
        <begin position="482"/>
        <end position="587"/>
    </location>
</feature>
<dbReference type="EMBL" id="JASAOK010000039">
    <property type="protein sequence ID" value="KAK6217250.1"/>
    <property type="molecule type" value="Genomic_DNA"/>
</dbReference>
<name>A0AAV9TB32_9PEZI</name>
<dbReference type="Pfam" id="PF13561">
    <property type="entry name" value="adh_short_C2"/>
    <property type="match status" value="1"/>
</dbReference>
<dbReference type="GO" id="GO:0042709">
    <property type="term" value="C:succinate-CoA ligase complex"/>
    <property type="evidence" value="ECO:0007669"/>
    <property type="project" value="TreeGrafter"/>
</dbReference>
<dbReference type="InterPro" id="IPR016102">
    <property type="entry name" value="Succinyl-CoA_synth-like"/>
</dbReference>
<dbReference type="PANTHER" id="PTHR11815">
    <property type="entry name" value="SUCCINYL-COA SYNTHETASE BETA CHAIN"/>
    <property type="match status" value="1"/>
</dbReference>
<dbReference type="PANTHER" id="PTHR11815:SF10">
    <property type="entry name" value="SUCCINATE--COA LIGASE [GDP-FORMING] SUBUNIT BETA, MITOCHONDRIAL"/>
    <property type="match status" value="1"/>
</dbReference>
<sequence length="610" mass="66218">MSESKTGSRLAGKVVIITGGGHGFGEGIARKFAQEGAKVLITDINEEDGQRVARDVPDSISFFRADATSAEDWEKLMDAAQSRYGRIDCLINNAGTTYRNKPTLEVTEAEFDRVFNVNVKGIFLGTAAFMPRVIKQAEGGVMLNIASIGAVRPRPGLVWYNASKGAVCTATKGLAAEYGAHRIRVNSVCPLLSGTGLFESFAGQADTPENRSKFTDNVPLRRLCEAADVADACLFLASDESKFITGINLEVDDGIRITKPQTLKSSRCSTTDKDDSEGSIGRIEATNTAGDIAKNLLGHQLKAGRRSMPDDTDSKFFTTELIEHEAKWYLAITFDRGNYCPSIVASKRGGFDIGNTVEQHPKHLDTFKLGYTEGITPDVVQSVSRCLGASEEERKNLHNLLSRLYEFFTTRDATLVEINSLEKSSDGTLTCRDARLMIDDAASKRQKAIFSMRDTEHEVPDEVEAEKYGLVYVWMDGDIGNVVNGAGLAMATNDAIALHGGASANFLDAGGQATKETMVKAFEIILRDERVKAILVNIYGGITRGDMIAESILGAAKQLGPLRVPMVVRLQGTNSELGLRILEKANLGLHTEADFGKAAERAVELAKQRQ</sequence>
<dbReference type="AlphaFoldDB" id="A0AAV9TB32"/>
<dbReference type="GO" id="GO:0000166">
    <property type="term" value="F:nucleotide binding"/>
    <property type="evidence" value="ECO:0007669"/>
    <property type="project" value="UniProtKB-KW"/>
</dbReference>
<dbReference type="InterPro" id="IPR036291">
    <property type="entry name" value="NAD(P)-bd_dom_sf"/>
</dbReference>
<dbReference type="PROSITE" id="PS01217">
    <property type="entry name" value="SUCCINYL_COA_LIG_3"/>
    <property type="match status" value="1"/>
</dbReference>
<gene>
    <name evidence="7" type="ORF">QIS74_07364</name>
</gene>
<reference evidence="7 8" key="1">
    <citation type="submission" date="2023-04" db="EMBL/GenBank/DDBJ databases">
        <title>Colletotrichum tabacum stain YC1 causing leaf anthracnose on Nicotiana tabacum(L.) cv.</title>
        <authorList>
            <person name="Ji Z."/>
            <person name="Wang M."/>
            <person name="Zhang J."/>
            <person name="Wang N."/>
            <person name="Zhou Z."/>
        </authorList>
    </citation>
    <scope>NUCLEOTIDE SEQUENCE [LARGE SCALE GENOMIC DNA]</scope>
    <source>
        <strain evidence="7 8">YC1</strain>
    </source>
</reference>
<dbReference type="GO" id="GO:0006099">
    <property type="term" value="P:tricarboxylic acid cycle"/>
    <property type="evidence" value="ECO:0007669"/>
    <property type="project" value="TreeGrafter"/>
</dbReference>
<dbReference type="InterPro" id="IPR005811">
    <property type="entry name" value="SUCC_ACL_C"/>
</dbReference>
<evidence type="ECO:0000256" key="4">
    <source>
        <dbReference type="ARBA" id="ARBA00022857"/>
    </source>
</evidence>
<keyword evidence="4" id="KW-0521">NADP</keyword>
<accession>A0AAV9TB32</accession>
<dbReference type="Gene3D" id="3.30.470.20">
    <property type="entry name" value="ATP-grasp fold, B domain"/>
    <property type="match status" value="1"/>
</dbReference>
<dbReference type="InterPro" id="IPR013650">
    <property type="entry name" value="ATP-grasp_succ-CoA_synth-type"/>
</dbReference>
<dbReference type="PRINTS" id="PR00081">
    <property type="entry name" value="GDHRDH"/>
</dbReference>
<dbReference type="InterPro" id="IPR017866">
    <property type="entry name" value="Succ-CoA_synthase_bsu_CS"/>
</dbReference>
<dbReference type="FunFam" id="3.40.50.720:FF:000084">
    <property type="entry name" value="Short-chain dehydrogenase reductase"/>
    <property type="match status" value="1"/>
</dbReference>
<keyword evidence="3" id="KW-0547">Nucleotide-binding</keyword>